<dbReference type="Pfam" id="PF00060">
    <property type="entry name" value="Lig_chan"/>
    <property type="match status" value="1"/>
</dbReference>
<sequence>MVWSILCHFTDEGCRGRLYLATDRRRRAYRLDTWRQRGCYPNLLHEEGKKMLNPPALLLLLILSLTEPSQQVLSSLRMAAILDDQTVCGPGERLALALAREHINSISETSAKARVEVEIFELQRDSQYETTDTMCQILPKGVVSVLGPSSSPASASTVSHICGEKEIPHVKVGPEETPKLQYLRFASVSLYPSNEDISLAVSRILKSFNNPSVSLICAKAECLLRLEELIRQFLISRETLSIRMLDDNNDPTPILKEIRDDKVSTIIIDANASVSYIILKKASELGMTSALYKYILTTMDFSILNLDGIVNEQSNILGFSMFNTTHPFYTEFVRSLNMSWRENCEASSYAGPALSAALMFDAVHVVVNAVRELNRSQEIGVKQLSCTTSQIWQHGTSLMNYLRMVEHDGLTGRVEFNSKGQRTNYTLRILEKSKDGHREVGIWYSNRTLAMNATTLNLNTSETLENKTLVITTILENPYVMRRGNFQQYEGNEQYEGFCVEMLKELSDILKFHYHIKLVDDALYGAPEANGSWTGMVGELINRKADLAVAAFTITAEREKVIDFSKPFMTLGISILYRVHMGRKPGYFSFLDPFSPAVWLFMLLAYLAVSCVLFLAARLSPYEWYNPHPCLRERHNVLENQYTLGNSLWFPVGGFMQQGSEIMPRALSTRCVSGVWWAFTLIIISSYTANLAAFLTVQRMEVPIESADDLADQTNIEYGTIHGGSTMTFFQNSRYQTYQRMWNYMHSKQPSVFVKSTEEGIARVLNSKYAFLLESTMNEYHRRLNCNLTQIGGLLDTKGYGIGMPLGSPFRDELTLAILQMQENNRLEILKRKWWEGGKCPKEEDHRAKGLGMENIGGIFVVLICGLIIAVFVAIMEFVWSTRRSAETDEVSVCQEMLSELRSAVSCRKTSRSRRRRRHGRPTLSLTKPLRSVREMRLSNGKLYSGTALTEPGPGPQRLLDEPPGPPRSCTHIRICQECRRIQTLRASHLPRVPLLPPDGGTPRRGQPMEIAGQE</sequence>
<evidence type="ECO:0000256" key="20">
    <source>
        <dbReference type="RuleBase" id="RU367118"/>
    </source>
</evidence>
<keyword evidence="14 20" id="KW-0407">Ion channel</keyword>
<dbReference type="InterPro" id="IPR001320">
    <property type="entry name" value="Iontro_rcpt_C"/>
</dbReference>
<accession>A0AAV7Q2R8</accession>
<dbReference type="Gene3D" id="1.10.287.70">
    <property type="match status" value="1"/>
</dbReference>
<name>A0AAV7Q2R8_PLEWA</name>
<evidence type="ECO:0000256" key="21">
    <source>
        <dbReference type="SAM" id="MobiDB-lite"/>
    </source>
</evidence>
<dbReference type="AlphaFoldDB" id="A0AAV7Q2R8"/>
<dbReference type="InterPro" id="IPR019594">
    <property type="entry name" value="Glu/Gly-bd"/>
</dbReference>
<feature type="binding site" evidence="17">
    <location>
        <position position="774"/>
    </location>
    <ligand>
        <name>L-glutamate</name>
        <dbReference type="ChEBI" id="CHEBI:29985"/>
    </ligand>
</feature>
<feature type="binding site" evidence="17">
    <location>
        <position position="558"/>
    </location>
    <ligand>
        <name>L-glutamate</name>
        <dbReference type="ChEBI" id="CHEBI:29985"/>
    </ligand>
</feature>
<comment type="function">
    <text evidence="20">Receptor for glutamate that functions as a ligand-gated ion channel in the central nervous system and plays an important role in excitatory synaptic transmission. L-glutamate acts as an excitatory neurotransmitter at many synapses in the central nervous system.</text>
</comment>
<evidence type="ECO:0000256" key="17">
    <source>
        <dbReference type="PIRSR" id="PIRSR601508-1"/>
    </source>
</evidence>
<dbReference type="InterPro" id="IPR001508">
    <property type="entry name" value="Iono_Glu_rcpt_met"/>
</dbReference>
<evidence type="ECO:0000313" key="25">
    <source>
        <dbReference type="Proteomes" id="UP001066276"/>
    </source>
</evidence>
<dbReference type="SUPFAM" id="SSF53822">
    <property type="entry name" value="Periplasmic binding protein-like I"/>
    <property type="match status" value="1"/>
</dbReference>
<dbReference type="InterPro" id="IPR028082">
    <property type="entry name" value="Peripla_BP_I"/>
</dbReference>
<evidence type="ECO:0000256" key="15">
    <source>
        <dbReference type="ARBA" id="ARBA00034104"/>
    </source>
</evidence>
<comment type="subcellular location">
    <subcellularLocation>
        <location evidence="15 20">Postsynaptic cell membrane</location>
        <topology evidence="15 20">Multi-pass membrane protein</topology>
    </subcellularLocation>
    <subcellularLocation>
        <location evidence="16">Presynaptic cell membrane</location>
        <topology evidence="16">Multi-pass membrane protein</topology>
    </subcellularLocation>
</comment>
<feature type="transmembrane region" description="Helical" evidence="20">
    <location>
        <begin position="675"/>
        <end position="697"/>
    </location>
</feature>
<dbReference type="Proteomes" id="UP001066276">
    <property type="component" value="Chromosome 7"/>
</dbReference>
<evidence type="ECO:0000256" key="11">
    <source>
        <dbReference type="ARBA" id="ARBA00023257"/>
    </source>
</evidence>
<keyword evidence="9 20" id="KW-0675">Receptor</keyword>
<evidence type="ECO:0000256" key="13">
    <source>
        <dbReference type="ARBA" id="ARBA00023286"/>
    </source>
</evidence>
<protein>
    <recommendedName>
        <fullName evidence="20">Glutamate receptor</fullName>
    </recommendedName>
</protein>
<evidence type="ECO:0000256" key="3">
    <source>
        <dbReference type="ARBA" id="ARBA00022692"/>
    </source>
</evidence>
<dbReference type="FunFam" id="3.40.190.10:FF:000072">
    <property type="entry name" value="glutamate receptor ionotropic, kainate 4"/>
    <property type="match status" value="1"/>
</dbReference>
<keyword evidence="10" id="KW-0325">Glycoprotein</keyword>
<dbReference type="EMBL" id="JANPWB010000011">
    <property type="protein sequence ID" value="KAJ1133008.1"/>
    <property type="molecule type" value="Genomic_DNA"/>
</dbReference>
<dbReference type="GO" id="GO:0038023">
    <property type="term" value="F:signaling receptor activity"/>
    <property type="evidence" value="ECO:0007669"/>
    <property type="project" value="InterPro"/>
</dbReference>
<feature type="region of interest" description="Disordered" evidence="21">
    <location>
        <begin position="942"/>
        <end position="966"/>
    </location>
</feature>
<feature type="binding site" evidence="17">
    <location>
        <position position="726"/>
    </location>
    <ligand>
        <name>L-glutamate</name>
        <dbReference type="ChEBI" id="CHEBI:29985"/>
    </ligand>
</feature>
<dbReference type="SUPFAM" id="SSF53850">
    <property type="entry name" value="Periplasmic binding protein-like II"/>
    <property type="match status" value="1"/>
</dbReference>
<evidence type="ECO:0000256" key="10">
    <source>
        <dbReference type="ARBA" id="ARBA00023180"/>
    </source>
</evidence>
<dbReference type="CDD" id="cd06394">
    <property type="entry name" value="PBP1_iGluR_Kainate_KA1_2"/>
    <property type="match status" value="1"/>
</dbReference>
<dbReference type="InterPro" id="IPR001828">
    <property type="entry name" value="ANF_lig-bd_rcpt"/>
</dbReference>
<dbReference type="FunFam" id="3.40.50.2300:FF:000059">
    <property type="entry name" value="Glutamate receptor, ionotropic, kainate 4"/>
    <property type="match status" value="1"/>
</dbReference>
<dbReference type="FunFam" id="1.10.287.70:FF:000010">
    <property type="entry name" value="Putative glutamate receptor ionotropic kainate 1"/>
    <property type="match status" value="1"/>
</dbReference>
<keyword evidence="4" id="KW-0732">Signal</keyword>
<evidence type="ECO:0000256" key="8">
    <source>
        <dbReference type="ARBA" id="ARBA00023136"/>
    </source>
</evidence>
<feature type="binding site" evidence="17">
    <location>
        <position position="725"/>
    </location>
    <ligand>
        <name>L-glutamate</name>
        <dbReference type="ChEBI" id="CHEBI:29985"/>
    </ligand>
</feature>
<dbReference type="PRINTS" id="PR00177">
    <property type="entry name" value="NMDARECEPTOR"/>
</dbReference>
<evidence type="ECO:0000256" key="5">
    <source>
        <dbReference type="ARBA" id="ARBA00022989"/>
    </source>
</evidence>
<evidence type="ECO:0000256" key="2">
    <source>
        <dbReference type="ARBA" id="ARBA00022475"/>
    </source>
</evidence>
<keyword evidence="6 20" id="KW-0770">Synapse</keyword>
<evidence type="ECO:0000313" key="24">
    <source>
        <dbReference type="EMBL" id="KAJ1133008.1"/>
    </source>
</evidence>
<keyword evidence="19" id="KW-1015">Disulfide bond</keyword>
<evidence type="ECO:0000259" key="23">
    <source>
        <dbReference type="SMART" id="SM00918"/>
    </source>
</evidence>
<organism evidence="24 25">
    <name type="scientific">Pleurodeles waltl</name>
    <name type="common">Iberian ribbed newt</name>
    <dbReference type="NCBI Taxonomy" id="8319"/>
    <lineage>
        <taxon>Eukaryota</taxon>
        <taxon>Metazoa</taxon>
        <taxon>Chordata</taxon>
        <taxon>Craniata</taxon>
        <taxon>Vertebrata</taxon>
        <taxon>Euteleostomi</taxon>
        <taxon>Amphibia</taxon>
        <taxon>Batrachia</taxon>
        <taxon>Caudata</taxon>
        <taxon>Salamandroidea</taxon>
        <taxon>Salamandridae</taxon>
        <taxon>Pleurodelinae</taxon>
        <taxon>Pleurodeles</taxon>
    </lineage>
</organism>
<keyword evidence="12" id="KW-0966">Cell projection</keyword>
<comment type="similarity">
    <text evidence="20">Belongs to the glutamate-gated ion channel (TC 1.A.10.1) family.</text>
</comment>
<evidence type="ECO:0000256" key="7">
    <source>
        <dbReference type="ARBA" id="ARBA00023065"/>
    </source>
</evidence>
<keyword evidence="8 20" id="KW-0472">Membrane</keyword>
<evidence type="ECO:0000256" key="18">
    <source>
        <dbReference type="PIRSR" id="PIRSR601508-2"/>
    </source>
</evidence>
<keyword evidence="3 20" id="KW-0812">Transmembrane</keyword>
<dbReference type="InterPro" id="IPR015683">
    <property type="entry name" value="Ionotropic_Glu_rcpt"/>
</dbReference>
<dbReference type="Gene3D" id="3.40.50.2300">
    <property type="match status" value="2"/>
</dbReference>
<keyword evidence="25" id="KW-1185">Reference proteome</keyword>
<dbReference type="PANTHER" id="PTHR18966">
    <property type="entry name" value="IONOTROPIC GLUTAMATE RECEPTOR"/>
    <property type="match status" value="1"/>
</dbReference>
<evidence type="ECO:0000256" key="1">
    <source>
        <dbReference type="ARBA" id="ARBA00022448"/>
    </source>
</evidence>
<dbReference type="Pfam" id="PF01094">
    <property type="entry name" value="ANF_receptor"/>
    <property type="match status" value="1"/>
</dbReference>
<dbReference type="SMART" id="SM00918">
    <property type="entry name" value="Lig_chan-Glu_bd"/>
    <property type="match status" value="1"/>
</dbReference>
<evidence type="ECO:0000256" key="6">
    <source>
        <dbReference type="ARBA" id="ARBA00023018"/>
    </source>
</evidence>
<evidence type="ECO:0000256" key="12">
    <source>
        <dbReference type="ARBA" id="ARBA00023273"/>
    </source>
</evidence>
<feature type="disulfide bond" evidence="19">
    <location>
        <begin position="786"/>
        <end position="840"/>
    </location>
</feature>
<feature type="binding site" evidence="17">
    <location>
        <position position="553"/>
    </location>
    <ligand>
        <name>L-glutamate</name>
        <dbReference type="ChEBI" id="CHEBI:29985"/>
    </ligand>
</feature>
<feature type="transmembrane region" description="Helical" evidence="20">
    <location>
        <begin position="856"/>
        <end position="880"/>
    </location>
</feature>
<evidence type="ECO:0000256" key="4">
    <source>
        <dbReference type="ARBA" id="ARBA00022729"/>
    </source>
</evidence>
<dbReference type="Gene3D" id="3.40.190.10">
    <property type="entry name" value="Periplasmic binding protein-like II"/>
    <property type="match status" value="1"/>
</dbReference>
<evidence type="ECO:0000256" key="16">
    <source>
        <dbReference type="ARBA" id="ARBA00034107"/>
    </source>
</evidence>
<dbReference type="GO" id="GO:0042734">
    <property type="term" value="C:presynaptic membrane"/>
    <property type="evidence" value="ECO:0007669"/>
    <property type="project" value="UniProtKB-SubCell"/>
</dbReference>
<feature type="domain" description="Ionotropic glutamate receptor L-glutamate and glycine-binding" evidence="23">
    <location>
        <begin position="478"/>
        <end position="542"/>
    </location>
</feature>
<feature type="transmembrane region" description="Helical" evidence="20">
    <location>
        <begin position="597"/>
        <end position="617"/>
    </location>
</feature>
<feature type="site" description="Crucial to convey clamshell closure to channel opening" evidence="18">
    <location>
        <position position="704"/>
    </location>
</feature>
<evidence type="ECO:0000259" key="22">
    <source>
        <dbReference type="SMART" id="SM00079"/>
    </source>
</evidence>
<keyword evidence="2 20" id="KW-1003">Cell membrane</keyword>
<dbReference type="GO" id="GO:0045211">
    <property type="term" value="C:postsynaptic membrane"/>
    <property type="evidence" value="ECO:0007669"/>
    <property type="project" value="UniProtKB-SubCell"/>
</dbReference>
<gene>
    <name evidence="24" type="ORF">NDU88_011308</name>
</gene>
<keyword evidence="11 20" id="KW-0628">Postsynaptic cell membrane</keyword>
<keyword evidence="5 20" id="KW-1133">Transmembrane helix</keyword>
<dbReference type="Pfam" id="PF10613">
    <property type="entry name" value="Lig_chan-Glu_bd"/>
    <property type="match status" value="1"/>
</dbReference>
<evidence type="ECO:0000256" key="9">
    <source>
        <dbReference type="ARBA" id="ARBA00023170"/>
    </source>
</evidence>
<keyword evidence="13 20" id="KW-1071">Ligand-gated ion channel</keyword>
<evidence type="ECO:0000256" key="14">
    <source>
        <dbReference type="ARBA" id="ARBA00023303"/>
    </source>
</evidence>
<comment type="caution">
    <text evidence="24">The sequence shown here is derived from an EMBL/GenBank/DDBJ whole genome shotgun (WGS) entry which is preliminary data.</text>
</comment>
<keyword evidence="1 20" id="KW-0813">Transport</keyword>
<feature type="region of interest" description="Disordered" evidence="21">
    <location>
        <begin position="991"/>
        <end position="1015"/>
    </location>
</feature>
<evidence type="ECO:0000256" key="19">
    <source>
        <dbReference type="PIRSR" id="PIRSR601508-3"/>
    </source>
</evidence>
<dbReference type="GO" id="GO:0015276">
    <property type="term" value="F:ligand-gated monoatomic ion channel activity"/>
    <property type="evidence" value="ECO:0007669"/>
    <property type="project" value="InterPro"/>
</dbReference>
<feature type="domain" description="Ionotropic glutamate receptor C-terminal" evidence="22">
    <location>
        <begin position="468"/>
        <end position="837"/>
    </location>
</feature>
<dbReference type="FunFam" id="3.40.190.10:FF:000060">
    <property type="entry name" value="Glutamate receptor ionotropic, kainate 1"/>
    <property type="match status" value="1"/>
</dbReference>
<keyword evidence="7 20" id="KW-0406">Ion transport</keyword>
<proteinExistence type="inferred from homology"/>
<dbReference type="SMART" id="SM00079">
    <property type="entry name" value="PBPe"/>
    <property type="match status" value="1"/>
</dbReference>
<reference evidence="24" key="1">
    <citation type="journal article" date="2022" name="bioRxiv">
        <title>Sequencing and chromosome-scale assembly of the giantPleurodeles waltlgenome.</title>
        <authorList>
            <person name="Brown T."/>
            <person name="Elewa A."/>
            <person name="Iarovenko S."/>
            <person name="Subramanian E."/>
            <person name="Araus A.J."/>
            <person name="Petzold A."/>
            <person name="Susuki M."/>
            <person name="Suzuki K.-i.T."/>
            <person name="Hayashi T."/>
            <person name="Toyoda A."/>
            <person name="Oliveira C."/>
            <person name="Osipova E."/>
            <person name="Leigh N.D."/>
            <person name="Simon A."/>
            <person name="Yun M.H."/>
        </authorList>
    </citation>
    <scope>NUCLEOTIDE SEQUENCE</scope>
    <source>
        <strain evidence="24">20211129_DDA</strain>
        <tissue evidence="24">Liver</tissue>
    </source>
</reference>